<dbReference type="AlphaFoldDB" id="A0A401GDV8"/>
<evidence type="ECO:0000313" key="3">
    <source>
        <dbReference type="Proteomes" id="UP000287166"/>
    </source>
</evidence>
<sequence length="353" mass="39372">MCQVLVDGVFAANSSSNLLTEEELLAKANMACTMMGVKAADAPTSFTIKSCKRLKNGGVLYDLDSPTSALWLHTPDVMKVFLEHFGGHNCQLKIHSYAILAEFVPTACRADDDHYLHGIEHFNNYDPGDIESARWIKAPEGRHPNQRVAHLIVRFNAPVPVNNAIRKGIIIAGKRVNAHKLISEPHRCLKCQKIGILHISSECKSIHDTCGSCASIGHKTADCEVDPDDYQCANCQASGRTDWRGHAAWDRMCPVFQEHRRKMADRQPESKYHYFLTADPATWEQLTEVTSALPNTVVAPPHQAVPHDNTQNPRTFSFNWADDVDASTPPPSNKPPRPSQARRAQEQQDAQRR</sequence>
<organism evidence="2 3">
    <name type="scientific">Sparassis crispa</name>
    <dbReference type="NCBI Taxonomy" id="139825"/>
    <lineage>
        <taxon>Eukaryota</taxon>
        <taxon>Fungi</taxon>
        <taxon>Dikarya</taxon>
        <taxon>Basidiomycota</taxon>
        <taxon>Agaricomycotina</taxon>
        <taxon>Agaricomycetes</taxon>
        <taxon>Polyporales</taxon>
        <taxon>Sparassidaceae</taxon>
        <taxon>Sparassis</taxon>
    </lineage>
</organism>
<feature type="compositionally biased region" description="Basic and acidic residues" evidence="1">
    <location>
        <begin position="343"/>
        <end position="353"/>
    </location>
</feature>
<feature type="compositionally biased region" description="Polar residues" evidence="1">
    <location>
        <begin position="308"/>
        <end position="318"/>
    </location>
</feature>
<evidence type="ECO:0008006" key="4">
    <source>
        <dbReference type="Google" id="ProtNLM"/>
    </source>
</evidence>
<gene>
    <name evidence="2" type="ORF">SCP_0300740</name>
</gene>
<dbReference type="GeneID" id="38777276"/>
<evidence type="ECO:0000256" key="1">
    <source>
        <dbReference type="SAM" id="MobiDB-lite"/>
    </source>
</evidence>
<name>A0A401GDV8_9APHY</name>
<reference evidence="2 3" key="1">
    <citation type="journal article" date="2018" name="Sci. Rep.">
        <title>Genome sequence of the cauliflower mushroom Sparassis crispa (Hanabiratake) and its association with beneficial usage.</title>
        <authorList>
            <person name="Kiyama R."/>
            <person name="Furutani Y."/>
            <person name="Kawaguchi K."/>
            <person name="Nakanishi T."/>
        </authorList>
    </citation>
    <scope>NUCLEOTIDE SEQUENCE [LARGE SCALE GENOMIC DNA]</scope>
</reference>
<dbReference type="EMBL" id="BFAD01000003">
    <property type="protein sequence ID" value="GBE80359.1"/>
    <property type="molecule type" value="Genomic_DNA"/>
</dbReference>
<accession>A0A401GDV8</accession>
<evidence type="ECO:0000313" key="2">
    <source>
        <dbReference type="EMBL" id="GBE80359.1"/>
    </source>
</evidence>
<keyword evidence="3" id="KW-1185">Reference proteome</keyword>
<dbReference type="Proteomes" id="UP000287166">
    <property type="component" value="Unassembled WGS sequence"/>
</dbReference>
<dbReference type="STRING" id="139825.A0A401GDV8"/>
<comment type="caution">
    <text evidence="2">The sequence shown here is derived from an EMBL/GenBank/DDBJ whole genome shotgun (WGS) entry which is preliminary data.</text>
</comment>
<protein>
    <recommendedName>
        <fullName evidence="4">CCHC-type domain-containing protein</fullName>
    </recommendedName>
</protein>
<feature type="region of interest" description="Disordered" evidence="1">
    <location>
        <begin position="298"/>
        <end position="353"/>
    </location>
</feature>
<feature type="compositionally biased region" description="Pro residues" evidence="1">
    <location>
        <begin position="328"/>
        <end position="338"/>
    </location>
</feature>
<proteinExistence type="predicted"/>
<dbReference type="InParanoid" id="A0A401GDV8"/>
<dbReference type="RefSeq" id="XP_027611272.1">
    <property type="nucleotide sequence ID" value="XM_027755471.1"/>
</dbReference>
<dbReference type="OrthoDB" id="4230923at2759"/>